<name>A0AAE1E3I2_9GAST</name>
<accession>A0AAE1E3I2</accession>
<dbReference type="Proteomes" id="UP001283361">
    <property type="component" value="Unassembled WGS sequence"/>
</dbReference>
<protein>
    <submittedName>
        <fullName evidence="1">Uncharacterized protein</fullName>
    </submittedName>
</protein>
<evidence type="ECO:0000313" key="2">
    <source>
        <dbReference type="Proteomes" id="UP001283361"/>
    </source>
</evidence>
<gene>
    <name evidence="1" type="ORF">RRG08_032314</name>
</gene>
<comment type="caution">
    <text evidence="1">The sequence shown here is derived from an EMBL/GenBank/DDBJ whole genome shotgun (WGS) entry which is preliminary data.</text>
</comment>
<dbReference type="AlphaFoldDB" id="A0AAE1E3I2"/>
<organism evidence="1 2">
    <name type="scientific">Elysia crispata</name>
    <name type="common">lettuce slug</name>
    <dbReference type="NCBI Taxonomy" id="231223"/>
    <lineage>
        <taxon>Eukaryota</taxon>
        <taxon>Metazoa</taxon>
        <taxon>Spiralia</taxon>
        <taxon>Lophotrochozoa</taxon>
        <taxon>Mollusca</taxon>
        <taxon>Gastropoda</taxon>
        <taxon>Heterobranchia</taxon>
        <taxon>Euthyneura</taxon>
        <taxon>Panpulmonata</taxon>
        <taxon>Sacoglossa</taxon>
        <taxon>Placobranchoidea</taxon>
        <taxon>Plakobranchidae</taxon>
        <taxon>Elysia</taxon>
    </lineage>
</organism>
<sequence>MRVGTRFYLAGAPSPPQVASRRVTWSGCLWCSLLTPLDTASGTLGPLPQTAPTRTRQHQCEQSWILTTAAYLVEHRFSFDVTELCEGQEERTHRNTRPASCMQTQWFSSGGSGSWRPQNLD</sequence>
<reference evidence="1" key="1">
    <citation type="journal article" date="2023" name="G3 (Bethesda)">
        <title>A reference genome for the long-term kleptoplast-retaining sea slug Elysia crispata morphotype clarki.</title>
        <authorList>
            <person name="Eastman K.E."/>
            <person name="Pendleton A.L."/>
            <person name="Shaikh M.A."/>
            <person name="Suttiyut T."/>
            <person name="Ogas R."/>
            <person name="Tomko P."/>
            <person name="Gavelis G."/>
            <person name="Widhalm J.R."/>
            <person name="Wisecaver J.H."/>
        </authorList>
    </citation>
    <scope>NUCLEOTIDE SEQUENCE</scope>
    <source>
        <strain evidence="1">ECLA1</strain>
    </source>
</reference>
<keyword evidence="2" id="KW-1185">Reference proteome</keyword>
<dbReference type="EMBL" id="JAWDGP010001353">
    <property type="protein sequence ID" value="KAK3792677.1"/>
    <property type="molecule type" value="Genomic_DNA"/>
</dbReference>
<evidence type="ECO:0000313" key="1">
    <source>
        <dbReference type="EMBL" id="KAK3792677.1"/>
    </source>
</evidence>
<proteinExistence type="predicted"/>